<dbReference type="InterPro" id="IPR027246">
    <property type="entry name" value="Porin_Euk/Tom40"/>
</dbReference>
<evidence type="ECO:0000313" key="2">
    <source>
        <dbReference type="Proteomes" id="UP001146793"/>
    </source>
</evidence>
<gene>
    <name evidence="1" type="ORF">M0812_19000</name>
</gene>
<reference evidence="1" key="1">
    <citation type="submission" date="2022-08" db="EMBL/GenBank/DDBJ databases">
        <title>Novel sulphate-reducing endosymbionts in the free-living metamonad Anaeramoeba.</title>
        <authorList>
            <person name="Jerlstrom-Hultqvist J."/>
            <person name="Cepicka I."/>
            <person name="Gallot-Lavallee L."/>
            <person name="Salas-Leiva D."/>
            <person name="Curtis B.A."/>
            <person name="Zahonova K."/>
            <person name="Pipaliya S."/>
            <person name="Dacks J."/>
            <person name="Roger A.J."/>
        </authorList>
    </citation>
    <scope>NUCLEOTIDE SEQUENCE</scope>
    <source>
        <strain evidence="1">Busselton2</strain>
    </source>
</reference>
<proteinExistence type="predicted"/>
<dbReference type="GO" id="GO:0005741">
    <property type="term" value="C:mitochondrial outer membrane"/>
    <property type="evidence" value="ECO:0007669"/>
    <property type="project" value="InterPro"/>
</dbReference>
<name>A0AAV7Z5C1_9EUKA</name>
<dbReference type="AlphaFoldDB" id="A0AAV7Z5C1"/>
<organism evidence="1 2">
    <name type="scientific">Anaeramoeba flamelloides</name>
    <dbReference type="NCBI Taxonomy" id="1746091"/>
    <lineage>
        <taxon>Eukaryota</taxon>
        <taxon>Metamonada</taxon>
        <taxon>Anaeramoebidae</taxon>
        <taxon>Anaeramoeba</taxon>
    </lineage>
</organism>
<dbReference type="Proteomes" id="UP001146793">
    <property type="component" value="Unassembled WGS sequence"/>
</dbReference>
<protein>
    <submittedName>
        <fullName evidence="1">Uncharacterized protein</fullName>
    </submittedName>
</protein>
<dbReference type="EMBL" id="JANTQA010000036">
    <property type="protein sequence ID" value="KAJ3436933.1"/>
    <property type="molecule type" value="Genomic_DNA"/>
</dbReference>
<accession>A0AAV7Z5C1</accession>
<evidence type="ECO:0000313" key="1">
    <source>
        <dbReference type="EMBL" id="KAJ3436933.1"/>
    </source>
</evidence>
<comment type="caution">
    <text evidence="1">The sequence shown here is derived from an EMBL/GenBank/DDBJ whole genome shotgun (WGS) entry which is preliminary data.</text>
</comment>
<dbReference type="Pfam" id="PF01459">
    <property type="entry name" value="Porin_3"/>
    <property type="match status" value="1"/>
</dbReference>
<dbReference type="InterPro" id="IPR023614">
    <property type="entry name" value="Porin_dom_sf"/>
</dbReference>
<dbReference type="GO" id="GO:0055085">
    <property type="term" value="P:transmembrane transport"/>
    <property type="evidence" value="ECO:0007669"/>
    <property type="project" value="InterPro"/>
</dbReference>
<sequence>MFNYFQKAKLYTALGKKASSVLGTGNSKTLGTSVTHKQGPFTFIGTAKACQDCQNSNRCCPLATSITTKYGGPLGNYGLTFTSNKVCTFTASTPKIAKCANLGLNVSCNRKGAISATIMKDFIALGIKHNLFAYQGEGHVAIGLGPFMLGTKIQGVYEKKPKFTPLINFAYKNLDLTFSSPNFLNSVQGSLYHKCSDRFEFAATGSLAYEGLKHKFALGSNIQVDKKTKSALKLKYDSKGVASMGFSMAPCKFTKLGFSADVDCFNLQDKKSYSFGFNISFTD</sequence>
<dbReference type="Gene3D" id="2.40.160.10">
    <property type="entry name" value="Porin"/>
    <property type="match status" value="1"/>
</dbReference>